<evidence type="ECO:0000256" key="1">
    <source>
        <dbReference type="SAM" id="Phobius"/>
    </source>
</evidence>
<organism evidence="2 3">
    <name type="scientific">Mycena albidolilacea</name>
    <dbReference type="NCBI Taxonomy" id="1033008"/>
    <lineage>
        <taxon>Eukaryota</taxon>
        <taxon>Fungi</taxon>
        <taxon>Dikarya</taxon>
        <taxon>Basidiomycota</taxon>
        <taxon>Agaricomycotina</taxon>
        <taxon>Agaricomycetes</taxon>
        <taxon>Agaricomycetidae</taxon>
        <taxon>Agaricales</taxon>
        <taxon>Marasmiineae</taxon>
        <taxon>Mycenaceae</taxon>
        <taxon>Mycena</taxon>
    </lineage>
</organism>
<proteinExistence type="predicted"/>
<dbReference type="EMBL" id="JARIHO010000167">
    <property type="protein sequence ID" value="KAJ7300463.1"/>
    <property type="molecule type" value="Genomic_DNA"/>
</dbReference>
<gene>
    <name evidence="2" type="ORF">DFH08DRAFT_908527</name>
</gene>
<keyword evidence="3" id="KW-1185">Reference proteome</keyword>
<evidence type="ECO:0000313" key="3">
    <source>
        <dbReference type="Proteomes" id="UP001218218"/>
    </source>
</evidence>
<keyword evidence="1" id="KW-1133">Transmembrane helix</keyword>
<dbReference type="AlphaFoldDB" id="A0AAD6YWR5"/>
<keyword evidence="1" id="KW-0812">Transmembrane</keyword>
<name>A0AAD6YWR5_9AGAR</name>
<feature type="transmembrane region" description="Helical" evidence="1">
    <location>
        <begin position="12"/>
        <end position="31"/>
    </location>
</feature>
<keyword evidence="1" id="KW-0472">Membrane</keyword>
<comment type="caution">
    <text evidence="2">The sequence shown here is derived from an EMBL/GenBank/DDBJ whole genome shotgun (WGS) entry which is preliminary data.</text>
</comment>
<sequence>MSGGDCQPAPQLSAALLSLISLFCCGHAWLWHRWADSTFPRGRHSRDKPFAPLILSYLNYYFGKRVKDSALPFHIVPNPMGVHDIMYVMDIRVGYWENPPADYNIEDVFDAEVQIYLEEPVVDQTREFLQKVLAIRH</sequence>
<evidence type="ECO:0000313" key="2">
    <source>
        <dbReference type="EMBL" id="KAJ7300463.1"/>
    </source>
</evidence>
<dbReference type="Proteomes" id="UP001218218">
    <property type="component" value="Unassembled WGS sequence"/>
</dbReference>
<accession>A0AAD6YWR5</accession>
<protein>
    <submittedName>
        <fullName evidence="2">Uncharacterized protein</fullName>
    </submittedName>
</protein>
<reference evidence="2" key="1">
    <citation type="submission" date="2023-03" db="EMBL/GenBank/DDBJ databases">
        <title>Massive genome expansion in bonnet fungi (Mycena s.s.) driven by repeated elements and novel gene families across ecological guilds.</title>
        <authorList>
            <consortium name="Lawrence Berkeley National Laboratory"/>
            <person name="Harder C.B."/>
            <person name="Miyauchi S."/>
            <person name="Viragh M."/>
            <person name="Kuo A."/>
            <person name="Thoen E."/>
            <person name="Andreopoulos B."/>
            <person name="Lu D."/>
            <person name="Skrede I."/>
            <person name="Drula E."/>
            <person name="Henrissat B."/>
            <person name="Morin E."/>
            <person name="Kohler A."/>
            <person name="Barry K."/>
            <person name="LaButti K."/>
            <person name="Morin E."/>
            <person name="Salamov A."/>
            <person name="Lipzen A."/>
            <person name="Mereny Z."/>
            <person name="Hegedus B."/>
            <person name="Baldrian P."/>
            <person name="Stursova M."/>
            <person name="Weitz H."/>
            <person name="Taylor A."/>
            <person name="Grigoriev I.V."/>
            <person name="Nagy L.G."/>
            <person name="Martin F."/>
            <person name="Kauserud H."/>
        </authorList>
    </citation>
    <scope>NUCLEOTIDE SEQUENCE</scope>
    <source>
        <strain evidence="2">CBHHK002</strain>
    </source>
</reference>